<organism evidence="2">
    <name type="scientific">bioreactor metagenome</name>
    <dbReference type="NCBI Taxonomy" id="1076179"/>
    <lineage>
        <taxon>unclassified sequences</taxon>
        <taxon>metagenomes</taxon>
        <taxon>ecological metagenomes</taxon>
    </lineage>
</organism>
<reference evidence="2" key="1">
    <citation type="submission" date="2019-08" db="EMBL/GenBank/DDBJ databases">
        <authorList>
            <person name="Kucharzyk K."/>
            <person name="Murdoch R.W."/>
            <person name="Higgins S."/>
            <person name="Loffler F."/>
        </authorList>
    </citation>
    <scope>NUCLEOTIDE SEQUENCE</scope>
</reference>
<evidence type="ECO:0000256" key="1">
    <source>
        <dbReference type="SAM" id="MobiDB-lite"/>
    </source>
</evidence>
<protein>
    <submittedName>
        <fullName evidence="2">Uncharacterized protein</fullName>
    </submittedName>
</protein>
<gene>
    <name evidence="2" type="ORF">SDC9_101022</name>
</gene>
<feature type="compositionally biased region" description="Basic residues" evidence="1">
    <location>
        <begin position="39"/>
        <end position="48"/>
    </location>
</feature>
<sequence length="48" mass="5620">MDDVMVHRNHHHTGYYQQEERNKAVGQQANDTKATVHGTHQHAKNRDQ</sequence>
<proteinExistence type="predicted"/>
<dbReference type="AlphaFoldDB" id="A0A645AMI3"/>
<name>A0A645AMI3_9ZZZZ</name>
<accession>A0A645AMI3</accession>
<dbReference type="EMBL" id="VSSQ01014716">
    <property type="protein sequence ID" value="MPM54247.1"/>
    <property type="molecule type" value="Genomic_DNA"/>
</dbReference>
<feature type="region of interest" description="Disordered" evidence="1">
    <location>
        <begin position="1"/>
        <end position="48"/>
    </location>
</feature>
<comment type="caution">
    <text evidence="2">The sequence shown here is derived from an EMBL/GenBank/DDBJ whole genome shotgun (WGS) entry which is preliminary data.</text>
</comment>
<evidence type="ECO:0000313" key="2">
    <source>
        <dbReference type="EMBL" id="MPM54247.1"/>
    </source>
</evidence>